<dbReference type="Proteomes" id="UP000055060">
    <property type="component" value="Unassembled WGS sequence"/>
</dbReference>
<dbReference type="STRING" id="360412.LARV_02783"/>
<reference evidence="1" key="1">
    <citation type="submission" date="2015-07" db="EMBL/GenBank/DDBJ databases">
        <title>Draft Genome Sequences of Anaerolinea thermolimosa IMO-1, Bellilinea caldifistulae GOMI-1, Leptolinea tardivitalis YMTK-2, Levilinea saccharolytica KIBI-1,Longilinea arvoryzae KOME-1, Previously Described as Members of the Anaerolineaceae (Chloroflexi).</title>
        <authorList>
            <person name="Sekiguchi Y."/>
            <person name="Ohashi A."/>
            <person name="Matsuura N."/>
            <person name="Tourlousse M.D."/>
        </authorList>
    </citation>
    <scope>NUCLEOTIDE SEQUENCE [LARGE SCALE GENOMIC DNA]</scope>
    <source>
        <strain evidence="1">KOME-1</strain>
    </source>
</reference>
<name>A0A0S7BLY1_9CHLR</name>
<dbReference type="RefSeq" id="WP_075074213.1">
    <property type="nucleotide sequence ID" value="NZ_DF967972.1"/>
</dbReference>
<sequence length="181" mass="19799">MAKRNLSITFFILLIFALASVAMRDSVRCSDPAGCIQVGPERPLEIGVLVSPPGVNCPTVGPEVENLETLAANIARQKNIPLTIVKEETGFSLASSQQTLARLLSRSNLAAVWVQDCQFGDHASLQKLIADARIDAWFLDSLDPKSELENKVNGLVGRIRSGRTGPSNRFLIGRSWLREEE</sequence>
<dbReference type="EMBL" id="DF967972">
    <property type="protein sequence ID" value="GAP15003.1"/>
    <property type="molecule type" value="Genomic_DNA"/>
</dbReference>
<protein>
    <submittedName>
        <fullName evidence="1">Uncharacterized protein</fullName>
    </submittedName>
</protein>
<accession>A0A0S7BLY1</accession>
<keyword evidence="2" id="KW-1185">Reference proteome</keyword>
<dbReference type="AlphaFoldDB" id="A0A0S7BLY1"/>
<evidence type="ECO:0000313" key="1">
    <source>
        <dbReference type="EMBL" id="GAP15003.1"/>
    </source>
</evidence>
<evidence type="ECO:0000313" key="2">
    <source>
        <dbReference type="Proteomes" id="UP000055060"/>
    </source>
</evidence>
<gene>
    <name evidence="1" type="ORF">LARV_02783</name>
</gene>
<organism evidence="1">
    <name type="scientific">Longilinea arvoryzae</name>
    <dbReference type="NCBI Taxonomy" id="360412"/>
    <lineage>
        <taxon>Bacteria</taxon>
        <taxon>Bacillati</taxon>
        <taxon>Chloroflexota</taxon>
        <taxon>Anaerolineae</taxon>
        <taxon>Anaerolineales</taxon>
        <taxon>Anaerolineaceae</taxon>
        <taxon>Longilinea</taxon>
    </lineage>
</organism>
<proteinExistence type="predicted"/>